<proteinExistence type="inferred from homology"/>
<accession>A0A381PMZ6</accession>
<dbReference type="InterPro" id="IPR013021">
    <property type="entry name" value="Myo-inos-1-P_Synthase_GAPDH"/>
</dbReference>
<dbReference type="GO" id="GO:0008654">
    <property type="term" value="P:phospholipid biosynthetic process"/>
    <property type="evidence" value="ECO:0007669"/>
    <property type="project" value="InterPro"/>
</dbReference>
<comment type="similarity">
    <text evidence="1">Belongs to the myo-inositol 1-phosphate synthase family.</text>
</comment>
<feature type="domain" description="Myo-inositol-1-phosphate synthase GAPDH-like" evidence="2">
    <location>
        <begin position="2"/>
        <end position="85"/>
    </location>
</feature>
<dbReference type="Gene3D" id="3.40.50.720">
    <property type="entry name" value="NAD(P)-binding Rossmann-like Domain"/>
    <property type="match status" value="1"/>
</dbReference>
<evidence type="ECO:0000313" key="3">
    <source>
        <dbReference type="EMBL" id="SUZ67848.1"/>
    </source>
</evidence>
<evidence type="ECO:0000256" key="1">
    <source>
        <dbReference type="ARBA" id="ARBA00010813"/>
    </source>
</evidence>
<dbReference type="InterPro" id="IPR036291">
    <property type="entry name" value="NAD(P)-bd_dom_sf"/>
</dbReference>
<name>A0A381PMZ6_9ZZZZ</name>
<dbReference type="InterPro" id="IPR002587">
    <property type="entry name" value="Myo-inos-1-P_Synthase"/>
</dbReference>
<sequence length="162" mass="18910">MGNRDGEVLDDPDSFKTKEESKKSVLDYILQPELYPALYDKLCHVVRINYYPPRGDNKEGWDNIDLFGWLGYPMQLKINFLCRDSILAAPIILDTVLFLDLAKRAGLTGIQEWLSFYFKSPMHAPGLYPEHDLFIQLMKLKNTLRHLRGEELITHLGRDYYD</sequence>
<dbReference type="Gene3D" id="3.30.360.10">
    <property type="entry name" value="Dihydrodipicolinate Reductase, domain 2"/>
    <property type="match status" value="1"/>
</dbReference>
<protein>
    <recommendedName>
        <fullName evidence="2">Myo-inositol-1-phosphate synthase GAPDH-like domain-containing protein</fullName>
    </recommendedName>
</protein>
<dbReference type="SUPFAM" id="SSF55347">
    <property type="entry name" value="Glyceraldehyde-3-phosphate dehydrogenase-like, C-terminal domain"/>
    <property type="match status" value="1"/>
</dbReference>
<dbReference type="PANTHER" id="PTHR11510">
    <property type="entry name" value="MYO-INOSITOL-1 PHOSPHATE SYNTHASE"/>
    <property type="match status" value="1"/>
</dbReference>
<evidence type="ECO:0000259" key="2">
    <source>
        <dbReference type="Pfam" id="PF01658"/>
    </source>
</evidence>
<organism evidence="3">
    <name type="scientific">marine metagenome</name>
    <dbReference type="NCBI Taxonomy" id="408172"/>
    <lineage>
        <taxon>unclassified sequences</taxon>
        <taxon>metagenomes</taxon>
        <taxon>ecological metagenomes</taxon>
    </lineage>
</organism>
<dbReference type="AlphaFoldDB" id="A0A381PMZ6"/>
<dbReference type="GO" id="GO:0006021">
    <property type="term" value="P:inositol biosynthetic process"/>
    <property type="evidence" value="ECO:0007669"/>
    <property type="project" value="InterPro"/>
</dbReference>
<dbReference type="SUPFAM" id="SSF51735">
    <property type="entry name" value="NAD(P)-binding Rossmann-fold domains"/>
    <property type="match status" value="1"/>
</dbReference>
<dbReference type="GO" id="GO:0004512">
    <property type="term" value="F:inositol-3-phosphate synthase activity"/>
    <property type="evidence" value="ECO:0007669"/>
    <property type="project" value="InterPro"/>
</dbReference>
<dbReference type="Pfam" id="PF01658">
    <property type="entry name" value="Inos-1-P_synth"/>
    <property type="match status" value="1"/>
</dbReference>
<reference evidence="3" key="1">
    <citation type="submission" date="2018-05" db="EMBL/GenBank/DDBJ databases">
        <authorList>
            <person name="Lanie J.A."/>
            <person name="Ng W.-L."/>
            <person name="Kazmierczak K.M."/>
            <person name="Andrzejewski T.M."/>
            <person name="Davidsen T.M."/>
            <person name="Wayne K.J."/>
            <person name="Tettelin H."/>
            <person name="Glass J.I."/>
            <person name="Rusch D."/>
            <person name="Podicherti R."/>
            <person name="Tsui H.-C.T."/>
            <person name="Winkler M.E."/>
        </authorList>
    </citation>
    <scope>NUCLEOTIDE SEQUENCE</scope>
</reference>
<gene>
    <name evidence="3" type="ORF">METZ01_LOCUS20702</name>
</gene>
<dbReference type="EMBL" id="UINC01001023">
    <property type="protein sequence ID" value="SUZ67848.1"/>
    <property type="molecule type" value="Genomic_DNA"/>
</dbReference>